<dbReference type="InterPro" id="IPR001173">
    <property type="entry name" value="Glyco_trans_2-like"/>
</dbReference>
<keyword evidence="3" id="KW-1185">Reference proteome</keyword>
<proteinExistence type="predicted"/>
<dbReference type="Pfam" id="PF00535">
    <property type="entry name" value="Glycos_transf_2"/>
    <property type="match status" value="1"/>
</dbReference>
<dbReference type="GO" id="GO:0016740">
    <property type="term" value="F:transferase activity"/>
    <property type="evidence" value="ECO:0007669"/>
    <property type="project" value="UniProtKB-KW"/>
</dbReference>
<evidence type="ECO:0000313" key="3">
    <source>
        <dbReference type="Proteomes" id="UP000092631"/>
    </source>
</evidence>
<dbReference type="CDD" id="cd00761">
    <property type="entry name" value="Glyco_tranf_GTA_type"/>
    <property type="match status" value="1"/>
</dbReference>
<reference evidence="3" key="1">
    <citation type="submission" date="2016-04" db="EMBL/GenBank/DDBJ databases">
        <title>Complete Genome Sequences of Twelve Strains of a Stable Defined Moderately Diverse Mouse Microbiota 2 (sDMDMm2).</title>
        <authorList>
            <person name="Uchimura Y."/>
            <person name="Wyss M."/>
            <person name="Brugiroux S."/>
            <person name="Limenitakis J.P."/>
            <person name="Stecher B."/>
            <person name="McCoy K.D."/>
            <person name="Macpherson A.J."/>
        </authorList>
    </citation>
    <scope>NUCLEOTIDE SEQUENCE [LARGE SCALE GENOMIC DNA]</scope>
    <source>
        <strain evidence="3">I48</strain>
    </source>
</reference>
<organism evidence="2 3">
    <name type="scientific">Bacteroides caecimuris</name>
    <dbReference type="NCBI Taxonomy" id="1796613"/>
    <lineage>
        <taxon>Bacteria</taxon>
        <taxon>Pseudomonadati</taxon>
        <taxon>Bacteroidota</taxon>
        <taxon>Bacteroidia</taxon>
        <taxon>Bacteroidales</taxon>
        <taxon>Bacteroidaceae</taxon>
        <taxon>Bacteroides</taxon>
    </lineage>
</organism>
<gene>
    <name evidence="2" type="ORF">A4V03_11645</name>
</gene>
<keyword evidence="2" id="KW-0808">Transferase</keyword>
<evidence type="ECO:0000313" key="2">
    <source>
        <dbReference type="EMBL" id="ANU58138.1"/>
    </source>
</evidence>
<name>A0A1C7GZW4_9BACE</name>
<dbReference type="Gene3D" id="3.40.50.2000">
    <property type="entry name" value="Glycogen Phosphorylase B"/>
    <property type="match status" value="1"/>
</dbReference>
<dbReference type="Proteomes" id="UP000092631">
    <property type="component" value="Chromosome"/>
</dbReference>
<dbReference type="InterPro" id="IPR050834">
    <property type="entry name" value="Glycosyltransf_2"/>
</dbReference>
<dbReference type="OrthoDB" id="9802649at2"/>
<dbReference type="SUPFAM" id="SSF53448">
    <property type="entry name" value="Nucleotide-diphospho-sugar transferases"/>
    <property type="match status" value="1"/>
</dbReference>
<sequence>MVDGISVIMPTYNQAAFIRRAIFSLLQQTYLHWELVIVNDGSVDDTDRFVSSFLEDKRIIYLKNDKNEGLGYSLNKGIEKATYNYIAYLPSDDYYFRDHLDVLREEFDKNEDIVLAYSGVRYDVKDSLFNVSDTESLGIKKGFSMQLVQTAHRKTLDRWLERKEWITNDLFAMFWHKLADKGLFSMTQKITCYWTNHPYQRHRLIAEKYGGGLNKYRGYYHVQDPIKLRVSKYKFINEDSLYSSYREKISVCEQSLKILIVGELSYNPERIYALEQAGHKLYGLWLPEPQYSFSTVGHLPFGHVEDLNISRWKDEVERIKPDVIYAMLNSGAVSFAYNVLREFRQIPFVWHFKEGPFICLREGTWNELMYLYTFSTGKIYLNELTQSWYNQFIIDKDGLSMVLDGDLPKVDYFKNNFSKKLSEDDNAIHILVAGRMIGIEDEGLALLADNNIHVHSYTENYYESRFSAEQKWMRIAPNHFHVHAHVSADNWTKEFSKYDIGCLHCFNSYNNNDILKVGWDDLNIPARISTYAAAGLPVMMKNNSNALVAIQDCVNKLDIGVLFDNYEELVTKLKDAEMLSRLRVNMLRHRMEFSFDYHVPQLIEFFRKVIAYKKNQ</sequence>
<dbReference type="Gene3D" id="3.90.550.10">
    <property type="entry name" value="Spore Coat Polysaccharide Biosynthesis Protein SpsA, Chain A"/>
    <property type="match status" value="1"/>
</dbReference>
<dbReference type="PANTHER" id="PTHR43685">
    <property type="entry name" value="GLYCOSYLTRANSFERASE"/>
    <property type="match status" value="1"/>
</dbReference>
<evidence type="ECO:0000259" key="1">
    <source>
        <dbReference type="Pfam" id="PF00535"/>
    </source>
</evidence>
<dbReference type="KEGG" id="bcae:A4V03_11645"/>
<dbReference type="AlphaFoldDB" id="A0A1C7GZW4"/>
<accession>A0A1C7GZW4</accession>
<dbReference type="RefSeq" id="WP_065539055.1">
    <property type="nucleotide sequence ID" value="NZ_CAPDLJ010000007.1"/>
</dbReference>
<dbReference type="InterPro" id="IPR029044">
    <property type="entry name" value="Nucleotide-diphossugar_trans"/>
</dbReference>
<protein>
    <submittedName>
        <fullName evidence="2">Glycosyl transferase family 2</fullName>
    </submittedName>
</protein>
<feature type="domain" description="Glycosyltransferase 2-like" evidence="1">
    <location>
        <begin position="6"/>
        <end position="150"/>
    </location>
</feature>
<dbReference type="GeneID" id="82187798"/>
<dbReference type="SUPFAM" id="SSF53756">
    <property type="entry name" value="UDP-Glycosyltransferase/glycogen phosphorylase"/>
    <property type="match status" value="1"/>
</dbReference>
<dbReference type="EMBL" id="CP015401">
    <property type="protein sequence ID" value="ANU58138.1"/>
    <property type="molecule type" value="Genomic_DNA"/>
</dbReference>
<dbReference type="PANTHER" id="PTHR43685:SF11">
    <property type="entry name" value="GLYCOSYLTRANSFERASE TAGX-RELATED"/>
    <property type="match status" value="1"/>
</dbReference>